<organism evidence="1 2">
    <name type="scientific">Pangasianodon gigas</name>
    <name type="common">Mekong giant catfish</name>
    <name type="synonym">Pangasius gigas</name>
    <dbReference type="NCBI Taxonomy" id="30993"/>
    <lineage>
        <taxon>Eukaryota</taxon>
        <taxon>Metazoa</taxon>
        <taxon>Chordata</taxon>
        <taxon>Craniata</taxon>
        <taxon>Vertebrata</taxon>
        <taxon>Euteleostomi</taxon>
        <taxon>Actinopterygii</taxon>
        <taxon>Neopterygii</taxon>
        <taxon>Teleostei</taxon>
        <taxon>Ostariophysi</taxon>
        <taxon>Siluriformes</taxon>
        <taxon>Pangasiidae</taxon>
        <taxon>Pangasianodon</taxon>
    </lineage>
</organism>
<evidence type="ECO:0000313" key="1">
    <source>
        <dbReference type="EMBL" id="MCI4385482.1"/>
    </source>
</evidence>
<comment type="caution">
    <text evidence="1">The sequence shown here is derived from an EMBL/GenBank/DDBJ whole genome shotgun (WGS) entry which is preliminary data.</text>
</comment>
<dbReference type="EMBL" id="CM040466">
    <property type="protein sequence ID" value="MCI4385482.1"/>
    <property type="molecule type" value="Genomic_DNA"/>
</dbReference>
<accession>A0ACC5X2M3</accession>
<protein>
    <submittedName>
        <fullName evidence="1">Uncharacterized protein</fullName>
    </submittedName>
</protein>
<reference evidence="1 2" key="1">
    <citation type="journal article" date="2022" name="bioRxiv">
        <title>An ancient truncated duplication of the anti-Mullerian hormone receptor type 2 gene is a potential conserved master sex determinant in the Pangasiidae catfish family.</title>
        <authorList>
            <person name="Wen M."/>
            <person name="Pan Q."/>
            <person name="Jouanno E."/>
            <person name="Montfort J."/>
            <person name="Zahm M."/>
            <person name="Cabau C."/>
            <person name="Klopp C."/>
            <person name="Iampietro C."/>
            <person name="Roques C."/>
            <person name="Bouchez O."/>
            <person name="Castinel A."/>
            <person name="Donnadieu C."/>
            <person name="Parrinello H."/>
            <person name="Poncet C."/>
            <person name="Belmonte E."/>
            <person name="Gautier V."/>
            <person name="Avarre J.-C."/>
            <person name="Dugue R."/>
            <person name="Gustiano R."/>
            <person name="Ha T.T.T."/>
            <person name="Campet M."/>
            <person name="Sriphairoj K."/>
            <person name="Ribolli J."/>
            <person name="de Almeida F.L."/>
            <person name="Desvignes T."/>
            <person name="Postlethwait J.H."/>
            <person name="Bucao C.F."/>
            <person name="Robinson-Rechavi M."/>
            <person name="Bobe J."/>
            <person name="Herpin A."/>
            <person name="Guiguen Y."/>
        </authorList>
    </citation>
    <scope>NUCLEOTIDE SEQUENCE [LARGE SCALE GENOMIC DNA]</scope>
    <source>
        <strain evidence="1">YG-Dec2019</strain>
    </source>
</reference>
<sequence>MVRRLGQSISKTAGLVGCSRCAVVSTYQKWAREGQPVNQQQGHGHPRLTYAREERRPVWSDPTEELKVESPEPAPVEAHDGGDWNAASIYGTVPRSKKGVFSRSETDLHKPKRFATFSFAWKKKKKNRNLSQSSSSINVESEVRGHIREPEEEKIEEPSLRQQVHSELAEIESVDNDAGSMQGEDPHAVDMLDNTEGMSVSHSDSWFSDCDSYLTPQESPDWRFDENEINSDRSSLSSVATTPEGRCTPIVTSCFSTSDRSINNRLITVHHPRKCISADSRDHSSTLHQWGMARKNPQWIVSPASTLDWDVAEKFEEVNANLALGYPLQSPSQLNEITDSKNRPADDRDVSLYEPEIGFHRDRSPIIDDTIQENENFRKNEENMDHVAGPDCALSISQEVPGELVPLSCPDDPEVIYSTTEINSSSFGENDGNPASVNIPLAYLEPDLSPPLTRRNIMVSDPDPATFDLLRSSYTSGLNHSNNFSDLLSEPDHPKQEQEPQEPTVSTSLSFDTFNKSFSPESIRSTPTDHLTRYSYISDFSHRSFSEDDESENCKGNNLEADECDEEGTNEISAQASRSAVFEETFYLSEEKEPHGFTGNNEPVCETVIRGNDFYSINSINSNLNESFNRKYLQEDGNAVMLNTEENLTRKQESDMAEPRRFQTEDMLGSSSITTKIKEDVEEKTFGLEQVFLRDEGDTQVELSGESEAPPGEVNQQLADLTIIKPDMPVLQVCVSEECVTAPPFSLHSEVSVTDCKTETHPYVEAGSGHSQESGSPIPPQWEDSAGGGANDNVVKLHVDREDINTQEPETRSVTYYRVPRFESAEPRGLPETRDTFQQNQERQNGADQEHQDVVENPILQSENAADSSRDTREILTERSNTPGGIVVCIREFGEEEEDHQESTRERTLSNLQPVPIHTSLGWFPHASFPLLSTVIEESDAEVPVETCPESDTDMSVSHVGVLSTTLTLKPKVPQERREDGKKVHKVSLVNNSSTTNSSVHQRRVVDEFENGVRNDDTVDSGTRQELVDDWKPRHDEYRIFEGESRSSLTDRSESEVSGSTHLYSSLSSSSEYEPTAHSSLSFSSEREWETLPSAVSLDTAGSHGNTTWWNAKSEVQVSNESQTGGRSWAGLAEPARESEVERDGEKINTDSHYSTEETDEFLSGVFKATRVELSPTDADPESPALTSPHDMDTLVDTLKSMAPPVRHRSLRGTSSLPFLSLPPIVEDATSTAALGVGVSGISSPTSPAPAETFNSLPPDLGLNWSTSKDMRSPLTMMTMLKEQQGQDPQGRSLILPQRASALNSIIMRKSSLPNLKLDEGSHVNGIFGTSRLDHSLLFSNYRSEQTEENGKPSGHLSLFRAASLPEVNSGHDYLSKISGPDSLGSVGSCYELSLLTSPPSSLPGLIETSHISRSPLVIHSPTPESPTSNNTPSMLHSLSPESSVKPPSLQRSLSVGASSIGSPVHNGLGNKFGVTQEPGPDRNLLAKYKAFPDAYLTKEKEHGKLNPRPGKMFIYSRPGRQGQRIEVKGDVMDATEWEFPETISIRVVRGGWVLYEKPEFKGEKFALDEGDIELTNPFRLPEDEPRAEQNGEQENGEPRHAEPRRFVIGSLRRAVRPEFKGEKFALDEGDIELTNPFRLPEDEPRAEQNGEQENGEPRHAEPRRFVIGSLRRAVRDYSVPEICLFPEENAEGKKVVFRDTSDDARIYGFPIKANSIIINAGLWLVFAEPFFQGVPRVLEVGGFPNPAAWGVMHPYVGSLHPLKIGEPRVERPNEPKLVIYEKPYFSGKSREIYTNMRDFITKTDQQQMAFMYSVGSMKVIGGIWVGYEKEGFRGHQYLLEEGEYHDWRTWGGCNSELRSVRVIRTDLSNPMVVMFEMSSEEVEEERTFEVTEAVPDVELFGFHTSTGSIHVISGAWVAYSHVDYSGNQFVLEKGFYNNCADWGSGDNRICSIQPILPALADSQALRSELLLYTEPNFQGTCQVHCESEEFLSERRTVQSCRVVGGSWVLYDGNSFSGNQYVLSEGDYANLTSMGCTNNCVLRSVKSVPILFTVPAISLYGLECFEGREVSMETAVSSMMEEGFNPHFLSVRVNSGCWVLCEHSNYRGRQFLLEPMEITNWPKFSSLTSIGSLYPIREKRRVFRIRYKESGLYMSVQGGVDALKTGRVVVSENVEGLSDVWFYQDGLIKNKLAQAMSLQVVGNVEPGAKVVLWSETRTPVQTWSAKLSGSISSLTFPGLLLDVKGGKTYDKEHVIVRNEAEDTPTPLWDIEFI</sequence>
<evidence type="ECO:0000313" key="2">
    <source>
        <dbReference type="Proteomes" id="UP000829447"/>
    </source>
</evidence>
<gene>
    <name evidence="1" type="ORF">PGIGA_G00051000</name>
</gene>
<name>A0ACC5X2M3_PANGG</name>
<proteinExistence type="predicted"/>
<dbReference type="Proteomes" id="UP000829447">
    <property type="component" value="Linkage Group LG13"/>
</dbReference>
<keyword evidence="2" id="KW-1185">Reference proteome</keyword>